<dbReference type="Proteomes" id="UP001206595">
    <property type="component" value="Unassembled WGS sequence"/>
</dbReference>
<proteinExistence type="predicted"/>
<dbReference type="RefSeq" id="XP_051448206.1">
    <property type="nucleotide sequence ID" value="XM_051583939.1"/>
</dbReference>
<dbReference type="AlphaFoldDB" id="A0AAD5HG71"/>
<evidence type="ECO:0000256" key="1">
    <source>
        <dbReference type="SAM" id="Coils"/>
    </source>
</evidence>
<dbReference type="GeneID" id="75909289"/>
<dbReference type="EMBL" id="MU620897">
    <property type="protein sequence ID" value="KAI8583202.1"/>
    <property type="molecule type" value="Genomic_DNA"/>
</dbReference>
<evidence type="ECO:0000313" key="3">
    <source>
        <dbReference type="Proteomes" id="UP001206595"/>
    </source>
</evidence>
<evidence type="ECO:0000313" key="2">
    <source>
        <dbReference type="EMBL" id="KAI8583202.1"/>
    </source>
</evidence>
<comment type="caution">
    <text evidence="2">The sequence shown here is derived from an EMBL/GenBank/DDBJ whole genome shotgun (WGS) entry which is preliminary data.</text>
</comment>
<feature type="coiled-coil region" evidence="1">
    <location>
        <begin position="100"/>
        <end position="134"/>
    </location>
</feature>
<accession>A0AAD5HG71</accession>
<name>A0AAD5HG71_UMBRA</name>
<protein>
    <submittedName>
        <fullName evidence="2">Uncharacterized protein</fullName>
    </submittedName>
</protein>
<reference evidence="2" key="2">
    <citation type="journal article" date="2022" name="Proc. Natl. Acad. Sci. U.S.A.">
        <title>Diploid-dominant life cycles characterize the early evolution of Fungi.</title>
        <authorList>
            <person name="Amses K.R."/>
            <person name="Simmons D.R."/>
            <person name="Longcore J.E."/>
            <person name="Mondo S.J."/>
            <person name="Seto K."/>
            <person name="Jeronimo G.H."/>
            <person name="Bonds A.E."/>
            <person name="Quandt C.A."/>
            <person name="Davis W.J."/>
            <person name="Chang Y."/>
            <person name="Federici B.A."/>
            <person name="Kuo A."/>
            <person name="LaButti K."/>
            <person name="Pangilinan J."/>
            <person name="Andreopoulos W."/>
            <person name="Tritt A."/>
            <person name="Riley R."/>
            <person name="Hundley H."/>
            <person name="Johnson J."/>
            <person name="Lipzen A."/>
            <person name="Barry K."/>
            <person name="Lang B.F."/>
            <person name="Cuomo C.A."/>
            <person name="Buchler N.E."/>
            <person name="Grigoriev I.V."/>
            <person name="Spatafora J.W."/>
            <person name="Stajich J.E."/>
            <person name="James T.Y."/>
        </authorList>
    </citation>
    <scope>NUCLEOTIDE SEQUENCE</scope>
    <source>
        <strain evidence="2">AG</strain>
    </source>
</reference>
<keyword evidence="1" id="KW-0175">Coiled coil</keyword>
<organism evidence="2 3">
    <name type="scientific">Umbelopsis ramanniana AG</name>
    <dbReference type="NCBI Taxonomy" id="1314678"/>
    <lineage>
        <taxon>Eukaryota</taxon>
        <taxon>Fungi</taxon>
        <taxon>Fungi incertae sedis</taxon>
        <taxon>Mucoromycota</taxon>
        <taxon>Mucoromycotina</taxon>
        <taxon>Umbelopsidomycetes</taxon>
        <taxon>Umbelopsidales</taxon>
        <taxon>Umbelopsidaceae</taxon>
        <taxon>Umbelopsis</taxon>
    </lineage>
</organism>
<keyword evidence="3" id="KW-1185">Reference proteome</keyword>
<gene>
    <name evidence="2" type="ORF">K450DRAFT_118248</name>
</gene>
<reference evidence="2" key="1">
    <citation type="submission" date="2021-06" db="EMBL/GenBank/DDBJ databases">
        <authorList>
            <consortium name="DOE Joint Genome Institute"/>
            <person name="Mondo S.J."/>
            <person name="Amses K.R."/>
            <person name="Simmons D.R."/>
            <person name="Longcore J.E."/>
            <person name="Seto K."/>
            <person name="Alves G.H."/>
            <person name="Bonds A.E."/>
            <person name="Quandt C.A."/>
            <person name="Davis W.J."/>
            <person name="Chang Y."/>
            <person name="Letcher P.M."/>
            <person name="Powell M.J."/>
            <person name="Kuo A."/>
            <person name="Labutti K."/>
            <person name="Pangilinan J."/>
            <person name="Andreopoulos W."/>
            <person name="Tritt A."/>
            <person name="Riley R."/>
            <person name="Hundley H."/>
            <person name="Johnson J."/>
            <person name="Lipzen A."/>
            <person name="Barry K."/>
            <person name="Berbee M.L."/>
            <person name="Buchler N.E."/>
            <person name="Grigoriev I.V."/>
            <person name="Spatafora J.W."/>
            <person name="Stajich J.E."/>
            <person name="James T.Y."/>
        </authorList>
    </citation>
    <scope>NUCLEOTIDE SEQUENCE</scope>
    <source>
        <strain evidence="2">AG</strain>
    </source>
</reference>
<sequence length="163" mass="18852">MHSTTLGSSQPPLYNATFVDYEQRYLSLLRTIASLQWVRESLPAHTRYYESLKNKLKNEEITKNVLESSVQQSRKTNDSTRFKELMSTKKSGASSDIVPYSDLIERLQKSNNRILDLNEQLQQAKLMHDDMLANMKELNGCCSQLRVLFDQVQLRFTSDEGKN</sequence>